<feature type="transmembrane region" description="Helical" evidence="1">
    <location>
        <begin position="45"/>
        <end position="62"/>
    </location>
</feature>
<dbReference type="Proteomes" id="UP001596312">
    <property type="component" value="Unassembled WGS sequence"/>
</dbReference>
<dbReference type="EMBL" id="JBHSXQ010000002">
    <property type="protein sequence ID" value="MFC6905048.1"/>
    <property type="molecule type" value="Genomic_DNA"/>
</dbReference>
<evidence type="ECO:0000313" key="2">
    <source>
        <dbReference type="EMBL" id="MFC6905048.1"/>
    </source>
</evidence>
<comment type="caution">
    <text evidence="2">The sequence shown here is derived from an EMBL/GenBank/DDBJ whole genome shotgun (WGS) entry which is preliminary data.</text>
</comment>
<dbReference type="RefSeq" id="WP_340603562.1">
    <property type="nucleotide sequence ID" value="NZ_JBBMXV010000002.1"/>
</dbReference>
<keyword evidence="1" id="KW-0472">Membrane</keyword>
<protein>
    <submittedName>
        <fullName evidence="2">Uncharacterized protein</fullName>
    </submittedName>
</protein>
<accession>A0ABD5V0Q9</accession>
<gene>
    <name evidence="2" type="ORF">ACFQGH_07500</name>
</gene>
<evidence type="ECO:0000313" key="3">
    <source>
        <dbReference type="Proteomes" id="UP001596312"/>
    </source>
</evidence>
<keyword evidence="1" id="KW-0812">Transmembrane</keyword>
<keyword evidence="1" id="KW-1133">Transmembrane helix</keyword>
<dbReference type="AlphaFoldDB" id="A0ABD5V0Q9"/>
<keyword evidence="3" id="KW-1185">Reference proteome</keyword>
<feature type="transmembrane region" description="Helical" evidence="1">
    <location>
        <begin position="21"/>
        <end position="39"/>
    </location>
</feature>
<sequence length="85" mass="8877">MRPFQSPGEPVGEIDATRRRLYAGAGLCLGSALGGAGASTLGVPAAPLLFGAAVPVLAAQVWRDHRLLRRYRHPGADVTGRETAQ</sequence>
<evidence type="ECO:0000256" key="1">
    <source>
        <dbReference type="SAM" id="Phobius"/>
    </source>
</evidence>
<organism evidence="2 3">
    <name type="scientific">Halalkalicoccus tibetensis</name>
    <dbReference type="NCBI Taxonomy" id="175632"/>
    <lineage>
        <taxon>Archaea</taxon>
        <taxon>Methanobacteriati</taxon>
        <taxon>Methanobacteriota</taxon>
        <taxon>Stenosarchaea group</taxon>
        <taxon>Halobacteria</taxon>
        <taxon>Halobacteriales</taxon>
        <taxon>Halococcaceae</taxon>
        <taxon>Halalkalicoccus</taxon>
    </lineage>
</organism>
<reference evidence="2 3" key="1">
    <citation type="journal article" date="2019" name="Int. J. Syst. Evol. Microbiol.">
        <title>The Global Catalogue of Microorganisms (GCM) 10K type strain sequencing project: providing services to taxonomists for standard genome sequencing and annotation.</title>
        <authorList>
            <consortium name="The Broad Institute Genomics Platform"/>
            <consortium name="The Broad Institute Genome Sequencing Center for Infectious Disease"/>
            <person name="Wu L."/>
            <person name="Ma J."/>
        </authorList>
    </citation>
    <scope>NUCLEOTIDE SEQUENCE [LARGE SCALE GENOMIC DNA]</scope>
    <source>
        <strain evidence="2 3">CGMCC 1.3240</strain>
    </source>
</reference>
<proteinExistence type="predicted"/>
<name>A0ABD5V0Q9_9EURY</name>